<reference evidence="3 4" key="1">
    <citation type="submission" date="2020-08" db="EMBL/GenBank/DDBJ databases">
        <title>Genomic Encyclopedia of Type Strains, Phase IV (KMG-IV): sequencing the most valuable type-strain genomes for metagenomic binning, comparative biology and taxonomic classification.</title>
        <authorList>
            <person name="Goeker M."/>
        </authorList>
    </citation>
    <scope>NUCLEOTIDE SEQUENCE [LARGE SCALE GENOMIC DNA]</scope>
    <source>
        <strain evidence="3 4">DSM 29781</strain>
    </source>
</reference>
<protein>
    <recommendedName>
        <fullName evidence="2">CHRD domain-containing protein</fullName>
    </recommendedName>
</protein>
<keyword evidence="1" id="KW-0732">Signal</keyword>
<sequence length="209" mass="21028">MKPSSLVAALAATVPLLLATPAAHAAVFVYEAALSGPNEQPPNASPGTGWATVTYDDTALTMRVEAQFSGLLGVVTAAHIHCCTVVPMTGTAGVATTTPTFTGFPSGVTAGSYDETFDLTLASSFNPAYLTASGGTPGSATAALFTGVAEGRAYFNIHTNLFLAGEIRGFLRPSSVPEPGSLALFALGATALLGAAGRRRGLRADPPAG</sequence>
<dbReference type="SMART" id="SM00754">
    <property type="entry name" value="CHRD"/>
    <property type="match status" value="1"/>
</dbReference>
<comment type="caution">
    <text evidence="3">The sequence shown here is derived from an EMBL/GenBank/DDBJ whole genome shotgun (WGS) entry which is preliminary data.</text>
</comment>
<gene>
    <name evidence="3" type="ORF">HNQ70_003578</name>
</gene>
<dbReference type="InterPro" id="IPR013424">
    <property type="entry name" value="Ice-binding_C"/>
</dbReference>
<evidence type="ECO:0000313" key="3">
    <source>
        <dbReference type="EMBL" id="MBB5273548.1"/>
    </source>
</evidence>
<dbReference type="AlphaFoldDB" id="A0A7W8HLZ3"/>
<evidence type="ECO:0000313" key="4">
    <source>
        <dbReference type="Proteomes" id="UP000532440"/>
    </source>
</evidence>
<accession>A0A7W8HLZ3</accession>
<dbReference type="InterPro" id="IPR010895">
    <property type="entry name" value="CHRD"/>
</dbReference>
<organism evidence="3 4">
    <name type="scientific">Quisquiliibacterium transsilvanicum</name>
    <dbReference type="NCBI Taxonomy" id="1549638"/>
    <lineage>
        <taxon>Bacteria</taxon>
        <taxon>Pseudomonadati</taxon>
        <taxon>Pseudomonadota</taxon>
        <taxon>Betaproteobacteria</taxon>
        <taxon>Burkholderiales</taxon>
        <taxon>Burkholderiaceae</taxon>
        <taxon>Quisquiliibacterium</taxon>
    </lineage>
</organism>
<dbReference type="EMBL" id="JACHGB010000007">
    <property type="protein sequence ID" value="MBB5273548.1"/>
    <property type="molecule type" value="Genomic_DNA"/>
</dbReference>
<feature type="domain" description="CHRD" evidence="2">
    <location>
        <begin position="28"/>
        <end position="173"/>
    </location>
</feature>
<dbReference type="Proteomes" id="UP000532440">
    <property type="component" value="Unassembled WGS sequence"/>
</dbReference>
<evidence type="ECO:0000256" key="1">
    <source>
        <dbReference type="SAM" id="SignalP"/>
    </source>
</evidence>
<proteinExistence type="predicted"/>
<dbReference type="RefSeq" id="WP_183970279.1">
    <property type="nucleotide sequence ID" value="NZ_BAABEW010000020.1"/>
</dbReference>
<dbReference type="NCBIfam" id="TIGR02595">
    <property type="entry name" value="PEP_CTERM"/>
    <property type="match status" value="1"/>
</dbReference>
<dbReference type="Pfam" id="PF07452">
    <property type="entry name" value="CHRD"/>
    <property type="match status" value="1"/>
</dbReference>
<keyword evidence="4" id="KW-1185">Reference proteome</keyword>
<feature type="chain" id="PRO_5031179485" description="CHRD domain-containing protein" evidence="1">
    <location>
        <begin position="26"/>
        <end position="209"/>
    </location>
</feature>
<dbReference type="Pfam" id="PF07589">
    <property type="entry name" value="PEP-CTERM"/>
    <property type="match status" value="1"/>
</dbReference>
<name>A0A7W8HLZ3_9BURK</name>
<feature type="signal peptide" evidence="1">
    <location>
        <begin position="1"/>
        <end position="25"/>
    </location>
</feature>
<evidence type="ECO:0000259" key="2">
    <source>
        <dbReference type="SMART" id="SM00754"/>
    </source>
</evidence>